<organism evidence="3 4">
    <name type="scientific">Eiseniibacteriota bacterium</name>
    <dbReference type="NCBI Taxonomy" id="2212470"/>
    <lineage>
        <taxon>Bacteria</taxon>
        <taxon>Candidatus Eiseniibacteriota</taxon>
    </lineage>
</organism>
<evidence type="ECO:0000256" key="1">
    <source>
        <dbReference type="SAM" id="Coils"/>
    </source>
</evidence>
<dbReference type="GO" id="GO:0016887">
    <property type="term" value="F:ATP hydrolysis activity"/>
    <property type="evidence" value="ECO:0007669"/>
    <property type="project" value="InterPro"/>
</dbReference>
<dbReference type="PANTHER" id="PTHR32114">
    <property type="entry name" value="ABC TRANSPORTER ABCH.3"/>
    <property type="match status" value="1"/>
</dbReference>
<dbReference type="Proteomes" id="UP000547674">
    <property type="component" value="Unassembled WGS sequence"/>
</dbReference>
<dbReference type="PANTHER" id="PTHR32114:SF2">
    <property type="entry name" value="ABC TRANSPORTER ABCH.3"/>
    <property type="match status" value="1"/>
</dbReference>
<feature type="domain" description="Rad50/SbcC-type AAA" evidence="2">
    <location>
        <begin position="5"/>
        <end position="277"/>
    </location>
</feature>
<dbReference type="InterPro" id="IPR038729">
    <property type="entry name" value="Rad50/SbcC_AAA"/>
</dbReference>
<feature type="coiled-coil region" evidence="1">
    <location>
        <begin position="372"/>
        <end position="409"/>
    </location>
</feature>
<accession>A0A7Y2H2L5</accession>
<name>A0A7Y2H2L5_UNCEI</name>
<proteinExistence type="predicted"/>
<feature type="coiled-coil region" evidence="1">
    <location>
        <begin position="498"/>
        <end position="525"/>
    </location>
</feature>
<dbReference type="Pfam" id="PF13476">
    <property type="entry name" value="AAA_23"/>
    <property type="match status" value="1"/>
</dbReference>
<evidence type="ECO:0000313" key="3">
    <source>
        <dbReference type="EMBL" id="NNF06818.1"/>
    </source>
</evidence>
<sequence>MRLDEIKISGIGGFSEPTTFRLQPGTNVLLGPNGSGKTAITWALVSLFGEAPGSNNFVREDASSALVEIEASHQGQRVLVRKDLVNDTGLVHLHGEDTPRYEGAASEPGFTDCLGSFFGEAYLGFWQRFGFMMQNAETRDLLEEAVSPLDDSDVRVMEDIEREMEYLVGGEEEASMGQVQILQEELSRKENALANWGKTSDVVASQKARLEELEEEVEDAEQSAEAREEVYANLTRFYELSQERVRMQGSLQGLRDRRDAVKRDVEAFESARRALEEDYGDFLNAGTELEDALQVWTDGTNQLHEVQRKIHLARQNISNTPKPNTSRKGLTTGLGLGGVGYLGCLGAGAGDLGMMVGPLLAIMGFGAVWAKNRSVEMMHRSRREEIESLEEEEKSIERLIEDAKKNMGKLGTLGHPMSIRRGVIQYWKARERITELRERRDAHPPLSEVIDDYEDRLEQLRVVDKESKDLVARASYLAGMNGAKDSLAGEVDMAKSQSEMSRSRADRLSAQRDQLRKEIRELQDETPSRGHMEREADDLRERFSFQQNRAEAFELALGVLQEVSESHREGFEEAVCEAASGYLSTFTNNSFTAVRLGDERELEISGPNGDWETHQHLSGGVKDKLDLALMLATSSLVAEGDPWPVVLDERFLLWDRNGLEDVKASLRAYTEQGGQVLLLTHDDSFGSWCESPIQISGSSAPSKEAA</sequence>
<dbReference type="InterPro" id="IPR027417">
    <property type="entry name" value="P-loop_NTPase"/>
</dbReference>
<evidence type="ECO:0000313" key="4">
    <source>
        <dbReference type="Proteomes" id="UP000547674"/>
    </source>
</evidence>
<dbReference type="EMBL" id="JABDJR010000341">
    <property type="protein sequence ID" value="NNF06818.1"/>
    <property type="molecule type" value="Genomic_DNA"/>
</dbReference>
<feature type="coiled-coil region" evidence="1">
    <location>
        <begin position="179"/>
        <end position="278"/>
    </location>
</feature>
<keyword evidence="1" id="KW-0175">Coiled coil</keyword>
<dbReference type="Gene3D" id="3.40.50.300">
    <property type="entry name" value="P-loop containing nucleotide triphosphate hydrolases"/>
    <property type="match status" value="2"/>
</dbReference>
<comment type="caution">
    <text evidence="3">The sequence shown here is derived from an EMBL/GenBank/DDBJ whole genome shotgun (WGS) entry which is preliminary data.</text>
</comment>
<reference evidence="3 4" key="1">
    <citation type="submission" date="2020-03" db="EMBL/GenBank/DDBJ databases">
        <title>Metabolic flexibility allows generalist bacteria to become dominant in a frequently disturbed ecosystem.</title>
        <authorList>
            <person name="Chen Y.-J."/>
            <person name="Leung P.M."/>
            <person name="Bay S.K."/>
            <person name="Hugenholtz P."/>
            <person name="Kessler A.J."/>
            <person name="Shelley G."/>
            <person name="Waite D.W."/>
            <person name="Cook P.L."/>
            <person name="Greening C."/>
        </authorList>
    </citation>
    <scope>NUCLEOTIDE SEQUENCE [LARGE SCALE GENOMIC DNA]</scope>
    <source>
        <strain evidence="3">SS_bin_28</strain>
    </source>
</reference>
<dbReference type="GO" id="GO:0006302">
    <property type="term" value="P:double-strand break repair"/>
    <property type="evidence" value="ECO:0007669"/>
    <property type="project" value="InterPro"/>
</dbReference>
<gene>
    <name evidence="3" type="ORF">HKN21_08655</name>
</gene>
<dbReference type="AlphaFoldDB" id="A0A7Y2H2L5"/>
<dbReference type="SUPFAM" id="SSF52540">
    <property type="entry name" value="P-loop containing nucleoside triphosphate hydrolases"/>
    <property type="match status" value="1"/>
</dbReference>
<protein>
    <submittedName>
        <fullName evidence="3">AAA family ATPase</fullName>
    </submittedName>
</protein>
<evidence type="ECO:0000259" key="2">
    <source>
        <dbReference type="Pfam" id="PF13476"/>
    </source>
</evidence>